<organism evidence="1 2">
    <name type="scientific">Gigaspora margarita</name>
    <dbReference type="NCBI Taxonomy" id="4874"/>
    <lineage>
        <taxon>Eukaryota</taxon>
        <taxon>Fungi</taxon>
        <taxon>Fungi incertae sedis</taxon>
        <taxon>Mucoromycota</taxon>
        <taxon>Glomeromycotina</taxon>
        <taxon>Glomeromycetes</taxon>
        <taxon>Diversisporales</taxon>
        <taxon>Gigasporaceae</taxon>
        <taxon>Gigaspora</taxon>
    </lineage>
</organism>
<comment type="caution">
    <text evidence="1">The sequence shown here is derived from an EMBL/GenBank/DDBJ whole genome shotgun (WGS) entry which is preliminary data.</text>
</comment>
<feature type="non-terminal residue" evidence="1">
    <location>
        <position position="1"/>
    </location>
</feature>
<gene>
    <name evidence="1" type="ORF">GMARGA_LOCUS33450</name>
</gene>
<dbReference type="Proteomes" id="UP000789901">
    <property type="component" value="Unassembled WGS sequence"/>
</dbReference>
<evidence type="ECO:0000313" key="1">
    <source>
        <dbReference type="EMBL" id="CAG8837346.1"/>
    </source>
</evidence>
<keyword evidence="2" id="KW-1185">Reference proteome</keyword>
<accession>A0ABN7WQQ2</accession>
<sequence length="70" mass="8236">IAKEKLKEYNDINLILNRIRNDIVDYEAQVANLEAQFWGSTVYEVKEVTYSCENKIKPPGRLQSFFLQQL</sequence>
<evidence type="ECO:0000313" key="2">
    <source>
        <dbReference type="Proteomes" id="UP000789901"/>
    </source>
</evidence>
<protein>
    <submittedName>
        <fullName evidence="1">3244_t:CDS:1</fullName>
    </submittedName>
</protein>
<proteinExistence type="predicted"/>
<reference evidence="1 2" key="1">
    <citation type="submission" date="2021-06" db="EMBL/GenBank/DDBJ databases">
        <authorList>
            <person name="Kallberg Y."/>
            <person name="Tangrot J."/>
            <person name="Rosling A."/>
        </authorList>
    </citation>
    <scope>NUCLEOTIDE SEQUENCE [LARGE SCALE GENOMIC DNA]</scope>
    <source>
        <strain evidence="1 2">120-4 pot B 10/14</strain>
    </source>
</reference>
<dbReference type="EMBL" id="CAJVQB010055657">
    <property type="protein sequence ID" value="CAG8837346.1"/>
    <property type="molecule type" value="Genomic_DNA"/>
</dbReference>
<name>A0ABN7WQQ2_GIGMA</name>